<dbReference type="Proteomes" id="UP000008952">
    <property type="component" value="Unassembled WGS sequence"/>
</dbReference>
<organism evidence="3 4">
    <name type="scientific">Bartonella tamiae Th239</name>
    <dbReference type="NCBI Taxonomy" id="1094558"/>
    <lineage>
        <taxon>Bacteria</taxon>
        <taxon>Pseudomonadati</taxon>
        <taxon>Pseudomonadota</taxon>
        <taxon>Alphaproteobacteria</taxon>
        <taxon>Hyphomicrobiales</taxon>
        <taxon>Bartonellaceae</taxon>
        <taxon>Bartonella</taxon>
    </lineage>
</organism>
<comment type="caution">
    <text evidence="3">The sequence shown here is derived from an EMBL/GenBank/DDBJ whole genome shotgun (WGS) entry which is preliminary data.</text>
</comment>
<dbReference type="PATRIC" id="fig|1094558.3.peg.383"/>
<dbReference type="EMBL" id="AIMB01000003">
    <property type="protein sequence ID" value="EJF91014.1"/>
    <property type="molecule type" value="Genomic_DNA"/>
</dbReference>
<feature type="region of interest" description="Disordered" evidence="1">
    <location>
        <begin position="28"/>
        <end position="102"/>
    </location>
</feature>
<reference evidence="3 4" key="1">
    <citation type="submission" date="2012-03" db="EMBL/GenBank/DDBJ databases">
        <title>The Genome Sequence of Bartonella tamiae Th239.</title>
        <authorList>
            <consortium name="The Broad Institute Genome Sequencing Platform"/>
            <consortium name="The Broad Institute Genome Sequencing Center for Infectious Disease"/>
            <person name="Feldgarden M."/>
            <person name="Kirby J."/>
            <person name="Kosoy M."/>
            <person name="Birtles R."/>
            <person name="Probert W.S."/>
            <person name="Chiaraviglio L."/>
            <person name="Young S.K."/>
            <person name="Zeng Q."/>
            <person name="Gargeya S."/>
            <person name="Fitzgerald M."/>
            <person name="Haas B."/>
            <person name="Abouelleil A."/>
            <person name="Alvarado L."/>
            <person name="Arachchi H.M."/>
            <person name="Berlin A."/>
            <person name="Chapman S.B."/>
            <person name="Gearin G."/>
            <person name="Goldberg J."/>
            <person name="Griggs A."/>
            <person name="Gujja S."/>
            <person name="Hansen M."/>
            <person name="Heiman D."/>
            <person name="Howarth C."/>
            <person name="Larimer J."/>
            <person name="Lui A."/>
            <person name="MacDonald P.J.P."/>
            <person name="McCowen C."/>
            <person name="Montmayeur A."/>
            <person name="Murphy C."/>
            <person name="Neiman D."/>
            <person name="Pearson M."/>
            <person name="Priest M."/>
            <person name="Roberts A."/>
            <person name="Saif S."/>
            <person name="Shea T."/>
            <person name="Sisk P."/>
            <person name="Stolte C."/>
            <person name="Sykes S."/>
            <person name="Wortman J."/>
            <person name="Nusbaum C."/>
            <person name="Birren B."/>
        </authorList>
    </citation>
    <scope>NUCLEOTIDE SEQUENCE [LARGE SCALE GENOMIC DNA]</scope>
    <source>
        <strain evidence="3 4">Th239</strain>
    </source>
</reference>
<dbReference type="RefSeq" id="WP_008037890.1">
    <property type="nucleotide sequence ID" value="NZ_JH725147.1"/>
</dbReference>
<feature type="compositionally biased region" description="Basic and acidic residues" evidence="1">
    <location>
        <begin position="67"/>
        <end position="80"/>
    </location>
</feature>
<feature type="compositionally biased region" description="Basic and acidic residues" evidence="1">
    <location>
        <begin position="50"/>
        <end position="59"/>
    </location>
</feature>
<evidence type="ECO:0000256" key="2">
    <source>
        <dbReference type="SAM" id="SignalP"/>
    </source>
</evidence>
<evidence type="ECO:0000313" key="4">
    <source>
        <dbReference type="Proteomes" id="UP000008952"/>
    </source>
</evidence>
<feature type="signal peptide" evidence="2">
    <location>
        <begin position="1"/>
        <end position="26"/>
    </location>
</feature>
<keyword evidence="4" id="KW-1185">Reference proteome</keyword>
<accession>J0R5Q0</accession>
<evidence type="ECO:0000256" key="1">
    <source>
        <dbReference type="SAM" id="MobiDB-lite"/>
    </source>
</evidence>
<protein>
    <submittedName>
        <fullName evidence="3">Uncharacterized protein</fullName>
    </submittedName>
</protein>
<name>J0R5Q0_9HYPH</name>
<feature type="chain" id="PRO_5003738367" evidence="2">
    <location>
        <begin position="27"/>
        <end position="102"/>
    </location>
</feature>
<sequence length="102" mass="10712">MKKILAASLIAMMSMSGVIASNFAMAADGRDSFGDGSPEDSYVSGQKTPDSPEAKEMGTPKHFGNGSHEDTYVPGQKKDAPQSQHIIEDSETGSFDDGSPAE</sequence>
<proteinExistence type="predicted"/>
<keyword evidence="2" id="KW-0732">Signal</keyword>
<gene>
    <name evidence="3" type="ORF">ME5_00346</name>
</gene>
<evidence type="ECO:0000313" key="3">
    <source>
        <dbReference type="EMBL" id="EJF91014.1"/>
    </source>
</evidence>
<dbReference type="AlphaFoldDB" id="J0R5Q0"/>
<dbReference type="HOGENOM" id="CLU_2271872_0_0_5"/>